<dbReference type="eggNOG" id="COG3391">
    <property type="taxonomic scope" value="Bacteria"/>
</dbReference>
<evidence type="ECO:0000313" key="3">
    <source>
        <dbReference type="EMBL" id="AIG80145.1"/>
    </source>
</evidence>
<keyword evidence="4" id="KW-1185">Reference proteome</keyword>
<feature type="chain" id="PRO_5039451991" evidence="2">
    <location>
        <begin position="26"/>
        <end position="322"/>
    </location>
</feature>
<evidence type="ECO:0000313" key="4">
    <source>
        <dbReference type="Proteomes" id="UP000028492"/>
    </source>
</evidence>
<reference evidence="3 4" key="1">
    <citation type="journal article" date="2014" name="J. Biotechnol.">
        <title>Complete genome sequence of the actinobacterium Amycolatopsis japonica MG417-CF17(T) (=DSM 44213T) producing (S,S)-N,N'-ethylenediaminedisuccinic acid.</title>
        <authorList>
            <person name="Stegmann E."/>
            <person name="Albersmeier A."/>
            <person name="Spohn M."/>
            <person name="Gert H."/>
            <person name="Weber T."/>
            <person name="Wohlleben W."/>
            <person name="Kalinowski J."/>
            <person name="Ruckert C."/>
        </authorList>
    </citation>
    <scope>NUCLEOTIDE SEQUENCE [LARGE SCALE GENOMIC DNA]</scope>
    <source>
        <strain evidence="4">MG417-CF17 (DSM 44213)</strain>
    </source>
</reference>
<dbReference type="Proteomes" id="UP000028492">
    <property type="component" value="Chromosome"/>
</dbReference>
<dbReference type="RefSeq" id="WP_038524524.1">
    <property type="nucleotide sequence ID" value="NZ_CP008953.1"/>
</dbReference>
<evidence type="ECO:0000256" key="1">
    <source>
        <dbReference type="ARBA" id="ARBA00001935"/>
    </source>
</evidence>
<dbReference type="Gene3D" id="2.130.10.10">
    <property type="entry name" value="YVTN repeat-like/Quinoprotein amine dehydrogenase"/>
    <property type="match status" value="2"/>
</dbReference>
<protein>
    <submittedName>
        <fullName evidence="3">Conserved putative secreted protein</fullName>
    </submittedName>
</protein>
<dbReference type="InterPro" id="IPR011045">
    <property type="entry name" value="N2O_reductase_N"/>
</dbReference>
<dbReference type="AlphaFoldDB" id="A0A075VBF0"/>
<evidence type="ECO:0000256" key="2">
    <source>
        <dbReference type="SAM" id="SignalP"/>
    </source>
</evidence>
<dbReference type="EMBL" id="CP008953">
    <property type="protein sequence ID" value="AIG80145.1"/>
    <property type="molecule type" value="Genomic_DNA"/>
</dbReference>
<dbReference type="PROSITE" id="PS51318">
    <property type="entry name" value="TAT"/>
    <property type="match status" value="1"/>
</dbReference>
<dbReference type="SUPFAM" id="SSF50974">
    <property type="entry name" value="Nitrous oxide reductase, N-terminal domain"/>
    <property type="match status" value="1"/>
</dbReference>
<comment type="cofactor">
    <cofactor evidence="1">
        <name>Cu cation</name>
        <dbReference type="ChEBI" id="CHEBI:23378"/>
    </cofactor>
</comment>
<dbReference type="InterPro" id="IPR015943">
    <property type="entry name" value="WD40/YVTN_repeat-like_dom_sf"/>
</dbReference>
<accession>A0A075VBF0</accession>
<dbReference type="STRING" id="208439.AJAP_36735"/>
<dbReference type="KEGG" id="aja:AJAP_36735"/>
<sequence length="322" mass="32598">MRGPELSRRALLTLAAAGASAVAFAPAARAEKVLLVEVEGTPEAVAVNSVTGFAYVSDPSTGTIVVLDSRSGTVGDVIPVGGEPAGLAVDAVTNRVFVANPPAGTVLVLDGRTNDVVSVVPAGPGASSVDVDEQANRIYAVSDLTGTLAVIDGVSCRLLDLVPGPTRGLSSTAVDSGRKLAYCTSTTTDSLEVFDIGAGEFTGGIPVGKSPTGVAVHGATGTVFVANSAIHHLSIVDTGTRKEKATVLLRSESSALAVHEGSNTVYTNGGPNGIARIDGRTSLLTGDLSLGVNPGAVAIDQRTRTVYVADPLRGRVSLIRDF</sequence>
<dbReference type="PANTHER" id="PTHR47197:SF3">
    <property type="entry name" value="DIHYDRO-HEME D1 DEHYDROGENASE"/>
    <property type="match status" value="1"/>
</dbReference>
<name>A0A075VBF0_9PSEU</name>
<organism evidence="3 4">
    <name type="scientific">Amycolatopsis japonica</name>
    <dbReference type="NCBI Taxonomy" id="208439"/>
    <lineage>
        <taxon>Bacteria</taxon>
        <taxon>Bacillati</taxon>
        <taxon>Actinomycetota</taxon>
        <taxon>Actinomycetes</taxon>
        <taxon>Pseudonocardiales</taxon>
        <taxon>Pseudonocardiaceae</taxon>
        <taxon>Amycolatopsis</taxon>
        <taxon>Amycolatopsis japonica group</taxon>
    </lineage>
</organism>
<proteinExistence type="predicted"/>
<feature type="signal peptide" evidence="2">
    <location>
        <begin position="1"/>
        <end position="25"/>
    </location>
</feature>
<gene>
    <name evidence="3" type="ORF">AJAP_36735</name>
</gene>
<dbReference type="PANTHER" id="PTHR47197">
    <property type="entry name" value="PROTEIN NIRF"/>
    <property type="match status" value="1"/>
</dbReference>
<dbReference type="InterPro" id="IPR006311">
    <property type="entry name" value="TAT_signal"/>
</dbReference>
<dbReference type="InterPro" id="IPR051200">
    <property type="entry name" value="Host-pathogen_enzymatic-act"/>
</dbReference>
<dbReference type="HOGENOM" id="CLU_009318_0_0_11"/>
<keyword evidence="2" id="KW-0732">Signal</keyword>